<dbReference type="STRING" id="1479485.DA73_0209055"/>
<accession>A0A0C1RKW9</accession>
<dbReference type="EMBL" id="JHEG02000029">
    <property type="protein sequence ID" value="KIE12590.1"/>
    <property type="molecule type" value="Genomic_DNA"/>
</dbReference>
<organism evidence="1">
    <name type="scientific">Tolypothrix bouteillei VB521301</name>
    <dbReference type="NCBI Taxonomy" id="1479485"/>
    <lineage>
        <taxon>Bacteria</taxon>
        <taxon>Bacillati</taxon>
        <taxon>Cyanobacteriota</taxon>
        <taxon>Cyanophyceae</taxon>
        <taxon>Nostocales</taxon>
        <taxon>Tolypothrichaceae</taxon>
        <taxon>Tolypothrix</taxon>
    </lineage>
</organism>
<gene>
    <name evidence="1" type="ORF">DA73_0209055</name>
</gene>
<proteinExistence type="predicted"/>
<reference evidence="1" key="1">
    <citation type="journal article" date="2015" name="Genome Announc.">
        <title>Draft Genome Sequence of Tolypothrix boutellei Strain VB521301.</title>
        <authorList>
            <person name="Chandrababunaidu M.M."/>
            <person name="Singh D."/>
            <person name="Sen D."/>
            <person name="Bhan S."/>
            <person name="Das S."/>
            <person name="Gupta A."/>
            <person name="Adhikary S.P."/>
            <person name="Tripathy S."/>
        </authorList>
    </citation>
    <scope>NUCLEOTIDE SEQUENCE</scope>
    <source>
        <strain evidence="1">VB521301</strain>
    </source>
</reference>
<sequence length="114" mass="13394">MTVNENKEAFIPYRRTDIIELCLQDGQLDAADVEKFKDFCQILSAYYHFRFHKTLEIIKDNYVPFNPSADVQSLTQPSFDRYDAMESKVVEAFHYILERANYIPLPESLSLIHI</sequence>
<evidence type="ECO:0000313" key="1">
    <source>
        <dbReference type="EMBL" id="KIE12590.1"/>
    </source>
</evidence>
<name>A0A0C1RKW9_9CYAN</name>
<protein>
    <submittedName>
        <fullName evidence="1">Uncharacterized protein</fullName>
    </submittedName>
</protein>
<comment type="caution">
    <text evidence="1">The sequence shown here is derived from an EMBL/GenBank/DDBJ whole genome shotgun (WGS) entry which is preliminary data.</text>
</comment>
<dbReference type="AlphaFoldDB" id="A0A0C1RKW9"/>